<evidence type="ECO:0000256" key="3">
    <source>
        <dbReference type="RuleBase" id="RU000363"/>
    </source>
</evidence>
<comment type="similarity">
    <text evidence="1 3">Belongs to the short-chain dehydrogenases/reductases (SDR) family.</text>
</comment>
<dbReference type="SUPFAM" id="SSF51735">
    <property type="entry name" value="NAD(P)-binding Rossmann-fold domains"/>
    <property type="match status" value="1"/>
</dbReference>
<dbReference type="PANTHER" id="PTHR42760">
    <property type="entry name" value="SHORT-CHAIN DEHYDROGENASES/REDUCTASES FAMILY MEMBER"/>
    <property type="match status" value="1"/>
</dbReference>
<dbReference type="EMBL" id="MU863994">
    <property type="protein sequence ID" value="KAK4196084.1"/>
    <property type="molecule type" value="Genomic_DNA"/>
</dbReference>
<evidence type="ECO:0000313" key="4">
    <source>
        <dbReference type="EMBL" id="KAK4196084.1"/>
    </source>
</evidence>
<sequence length="299" mass="32670">MVAFDPSRLGVNFTSQTHSDTYAQIDPSGITPAPCIGRTVLVTGAAKGIGRAIVASYAKAGANRIAITARGDVSATHAEALQAAAKAGRDNVEFLILRLDVNDHDTIEACAQELASRWGHIDILVNNAGYLAPFVPLGEGDRDDWWLTWEVNVRGVYWVIRALLPLILKSKDKTIVNLTSVGALALTPGASAYQPSKLAVLRLSEYLMVDYESRGLLVYSVHPASVATDLANNMPAEIVRAVCHDTPELAGDSIVFLTSERREWLAGRYISCAWDMPELMARRKEIVEKDLLKLQVRFQ</sequence>
<reference evidence="4" key="2">
    <citation type="submission" date="2023-05" db="EMBL/GenBank/DDBJ databases">
        <authorList>
            <consortium name="Lawrence Berkeley National Laboratory"/>
            <person name="Steindorff A."/>
            <person name="Hensen N."/>
            <person name="Bonometti L."/>
            <person name="Westerberg I."/>
            <person name="Brannstrom I.O."/>
            <person name="Guillou S."/>
            <person name="Cros-Aarteil S."/>
            <person name="Calhoun S."/>
            <person name="Haridas S."/>
            <person name="Kuo A."/>
            <person name="Mondo S."/>
            <person name="Pangilinan J."/>
            <person name="Riley R."/>
            <person name="Labutti K."/>
            <person name="Andreopoulos B."/>
            <person name="Lipzen A."/>
            <person name="Chen C."/>
            <person name="Yanf M."/>
            <person name="Daum C."/>
            <person name="Ng V."/>
            <person name="Clum A."/>
            <person name="Ohm R."/>
            <person name="Martin F."/>
            <person name="Silar P."/>
            <person name="Natvig D."/>
            <person name="Lalanne C."/>
            <person name="Gautier V."/>
            <person name="Ament-Velasquez S.L."/>
            <person name="Kruys A."/>
            <person name="Hutchinson M.I."/>
            <person name="Powell A.J."/>
            <person name="Barry K."/>
            <person name="Miller A.N."/>
            <person name="Grigoriev I.V."/>
            <person name="Debuchy R."/>
            <person name="Gladieux P."/>
            <person name="Thoren M.H."/>
            <person name="Johannesson H."/>
        </authorList>
    </citation>
    <scope>NUCLEOTIDE SEQUENCE</scope>
    <source>
        <strain evidence="4">CBS 315.58</strain>
    </source>
</reference>
<accession>A0AAN6X8I7</accession>
<dbReference type="InterPro" id="IPR036291">
    <property type="entry name" value="NAD(P)-bd_dom_sf"/>
</dbReference>
<reference evidence="4" key="1">
    <citation type="journal article" date="2023" name="Mol. Phylogenet. Evol.">
        <title>Genome-scale phylogeny and comparative genomics of the fungal order Sordariales.</title>
        <authorList>
            <person name="Hensen N."/>
            <person name="Bonometti L."/>
            <person name="Westerberg I."/>
            <person name="Brannstrom I.O."/>
            <person name="Guillou S."/>
            <person name="Cros-Aarteil S."/>
            <person name="Calhoun S."/>
            <person name="Haridas S."/>
            <person name="Kuo A."/>
            <person name="Mondo S."/>
            <person name="Pangilinan J."/>
            <person name="Riley R."/>
            <person name="LaButti K."/>
            <person name="Andreopoulos B."/>
            <person name="Lipzen A."/>
            <person name="Chen C."/>
            <person name="Yan M."/>
            <person name="Daum C."/>
            <person name="Ng V."/>
            <person name="Clum A."/>
            <person name="Steindorff A."/>
            <person name="Ohm R.A."/>
            <person name="Martin F."/>
            <person name="Silar P."/>
            <person name="Natvig D.O."/>
            <person name="Lalanne C."/>
            <person name="Gautier V."/>
            <person name="Ament-Velasquez S.L."/>
            <person name="Kruys A."/>
            <person name="Hutchinson M.I."/>
            <person name="Powell A.J."/>
            <person name="Barry K."/>
            <person name="Miller A.N."/>
            <person name="Grigoriev I.V."/>
            <person name="Debuchy R."/>
            <person name="Gladieux P."/>
            <person name="Hiltunen Thoren M."/>
            <person name="Johannesson H."/>
        </authorList>
    </citation>
    <scope>NUCLEOTIDE SEQUENCE</scope>
    <source>
        <strain evidence="4">CBS 315.58</strain>
    </source>
</reference>
<dbReference type="Pfam" id="PF00106">
    <property type="entry name" value="adh_short"/>
    <property type="match status" value="1"/>
</dbReference>
<evidence type="ECO:0000256" key="2">
    <source>
        <dbReference type="ARBA" id="ARBA00023002"/>
    </source>
</evidence>
<keyword evidence="2" id="KW-0560">Oxidoreductase</keyword>
<name>A0AAN6X8I7_9PEZI</name>
<dbReference type="PRINTS" id="PR00080">
    <property type="entry name" value="SDRFAMILY"/>
</dbReference>
<dbReference type="Gene3D" id="3.40.50.720">
    <property type="entry name" value="NAD(P)-binding Rossmann-like Domain"/>
    <property type="match status" value="1"/>
</dbReference>
<proteinExistence type="inferred from homology"/>
<dbReference type="AlphaFoldDB" id="A0AAN6X8I7"/>
<dbReference type="CDD" id="cd05233">
    <property type="entry name" value="SDR_c"/>
    <property type="match status" value="1"/>
</dbReference>
<gene>
    <name evidence="4" type="ORF">QBC40DRAFT_258381</name>
</gene>
<protein>
    <submittedName>
        <fullName evidence="4">Uncharacterized protein</fullName>
    </submittedName>
</protein>
<dbReference type="InterPro" id="IPR002347">
    <property type="entry name" value="SDR_fam"/>
</dbReference>
<dbReference type="PANTHER" id="PTHR42760:SF37">
    <property type="entry name" value="CLAVALDEHYDE DEHYDROGENASE"/>
    <property type="match status" value="1"/>
</dbReference>
<organism evidence="4 5">
    <name type="scientific">Triangularia verruculosa</name>
    <dbReference type="NCBI Taxonomy" id="2587418"/>
    <lineage>
        <taxon>Eukaryota</taxon>
        <taxon>Fungi</taxon>
        <taxon>Dikarya</taxon>
        <taxon>Ascomycota</taxon>
        <taxon>Pezizomycotina</taxon>
        <taxon>Sordariomycetes</taxon>
        <taxon>Sordariomycetidae</taxon>
        <taxon>Sordariales</taxon>
        <taxon>Podosporaceae</taxon>
        <taxon>Triangularia</taxon>
    </lineage>
</organism>
<dbReference type="PRINTS" id="PR00081">
    <property type="entry name" value="GDHRDH"/>
</dbReference>
<dbReference type="Proteomes" id="UP001303160">
    <property type="component" value="Unassembled WGS sequence"/>
</dbReference>
<evidence type="ECO:0000256" key="1">
    <source>
        <dbReference type="ARBA" id="ARBA00006484"/>
    </source>
</evidence>
<comment type="caution">
    <text evidence="4">The sequence shown here is derived from an EMBL/GenBank/DDBJ whole genome shotgun (WGS) entry which is preliminary data.</text>
</comment>
<dbReference type="GO" id="GO:0016616">
    <property type="term" value="F:oxidoreductase activity, acting on the CH-OH group of donors, NAD or NADP as acceptor"/>
    <property type="evidence" value="ECO:0007669"/>
    <property type="project" value="TreeGrafter"/>
</dbReference>
<evidence type="ECO:0000313" key="5">
    <source>
        <dbReference type="Proteomes" id="UP001303160"/>
    </source>
</evidence>
<keyword evidence="5" id="KW-1185">Reference proteome</keyword>